<name>A0A6C0IVZ3_9ZZZZ</name>
<sequence>MSRLTHTLYVAGATTLASSLTVKTGVDDVYSIAGTGTSLQTIAGTGTFDIKNQGGTASIFKVTSNTTASASTVDIAGTLTATTIAPIALTVGTGTLTVGTDKFIVDGTTGQISSKIGNSTTAIFGNASGTPLFTINSNATAGSATFGMSGKLTIATGGLTVSDGGITVTLGGATITGNSTITGTLGGLTGFTQASGSFASTVTGTTTFTIPNATESFLIKNTNANTLLGITSATAAAASNLRVYGTSTFDRALTVSLGGVTVTGNSTITGALTGLTALTQGTGATSLGGTTFTGTYSGAVGLTSTGSTVAITSAENMTLKVGNTKGLMITNGDNGALVMIEASASPASSTVTIAGNLTVEGTTTTVESTVMVVQDHVIQAGYDANDGFDLWTSPGYAGLAVGGTVSTADAGAHPAFMIARGGATPLSSASDIAGVVTSEKYWKASHRVTNTNGVFGMCESVTIEDLDSEDDAGYGKIDILPVAGGAVSCMIWACDNGSNKDTARKGPNGMFAINANTITNFTGYQAFKLTGDLYTTTTTQTTSAHNNVYLMITFDTVDTVAGWYLACYDGDNDTPIIDWKAGQNPTYYVTILRGACAGTTDVSVSGVSIASAHLEEA</sequence>
<dbReference type="AlphaFoldDB" id="A0A6C0IVZ3"/>
<proteinExistence type="predicted"/>
<organism evidence="1">
    <name type="scientific">viral metagenome</name>
    <dbReference type="NCBI Taxonomy" id="1070528"/>
    <lineage>
        <taxon>unclassified sequences</taxon>
        <taxon>metagenomes</taxon>
        <taxon>organismal metagenomes</taxon>
    </lineage>
</organism>
<dbReference type="EMBL" id="MN740267">
    <property type="protein sequence ID" value="QHT96819.1"/>
    <property type="molecule type" value="Genomic_DNA"/>
</dbReference>
<accession>A0A6C0IVZ3</accession>
<protein>
    <submittedName>
        <fullName evidence="1">Uncharacterized protein</fullName>
    </submittedName>
</protein>
<reference evidence="1" key="1">
    <citation type="journal article" date="2020" name="Nature">
        <title>Giant virus diversity and host interactions through global metagenomics.</title>
        <authorList>
            <person name="Schulz F."/>
            <person name="Roux S."/>
            <person name="Paez-Espino D."/>
            <person name="Jungbluth S."/>
            <person name="Walsh D.A."/>
            <person name="Denef V.J."/>
            <person name="McMahon K.D."/>
            <person name="Konstantinidis K.T."/>
            <person name="Eloe-Fadrosh E.A."/>
            <person name="Kyrpides N.C."/>
            <person name="Woyke T."/>
        </authorList>
    </citation>
    <scope>NUCLEOTIDE SEQUENCE</scope>
    <source>
        <strain evidence="1">GVMAG-M-3300024336-7</strain>
    </source>
</reference>
<evidence type="ECO:0000313" key="1">
    <source>
        <dbReference type="EMBL" id="QHT96819.1"/>
    </source>
</evidence>